<reference evidence="2 3" key="1">
    <citation type="submission" date="2014-12" db="EMBL/GenBank/DDBJ databases">
        <title>Genome sequencing of Chryseobacterium taiwanense TPW19.</title>
        <authorList>
            <person name="Tan P.W."/>
            <person name="Chan K.-G."/>
        </authorList>
    </citation>
    <scope>NUCLEOTIDE SEQUENCE [LARGE SCALE GENOMIC DNA]</scope>
    <source>
        <strain evidence="2 3">TPW19</strain>
    </source>
</reference>
<dbReference type="GO" id="GO:0005829">
    <property type="term" value="C:cytosol"/>
    <property type="evidence" value="ECO:0007669"/>
    <property type="project" value="TreeGrafter"/>
</dbReference>
<dbReference type="STRING" id="363331.RM51_16880"/>
<evidence type="ECO:0000313" key="3">
    <source>
        <dbReference type="Proteomes" id="UP000031167"/>
    </source>
</evidence>
<dbReference type="PANTHER" id="PTHR33336:SF3">
    <property type="entry name" value="ABM DOMAIN-CONTAINING PROTEIN"/>
    <property type="match status" value="1"/>
</dbReference>
<keyword evidence="3" id="KW-1185">Reference proteome</keyword>
<dbReference type="SUPFAM" id="SSF54909">
    <property type="entry name" value="Dimeric alpha+beta barrel"/>
    <property type="match status" value="1"/>
</dbReference>
<sequence length="99" mass="11585">MDQNNVFVCAKWQVKEGKLEAVLQLMKEAAEKSTQEQGNLFYNLHQSQEDHNTIILYEGYTDAHAVETHRNSEHFKNIVVEQVVPLLENREVILMNRLF</sequence>
<dbReference type="PROSITE" id="PS51725">
    <property type="entry name" value="ABM"/>
    <property type="match status" value="1"/>
</dbReference>
<evidence type="ECO:0000259" key="1">
    <source>
        <dbReference type="PROSITE" id="PS51725"/>
    </source>
</evidence>
<dbReference type="EMBL" id="JWTA01000018">
    <property type="protein sequence ID" value="KIC61490.1"/>
    <property type="molecule type" value="Genomic_DNA"/>
</dbReference>
<feature type="domain" description="ABM" evidence="1">
    <location>
        <begin position="6"/>
        <end position="95"/>
    </location>
</feature>
<organism evidence="2 3">
    <name type="scientific">Chryseobacterium taiwanense</name>
    <dbReference type="NCBI Taxonomy" id="363331"/>
    <lineage>
        <taxon>Bacteria</taxon>
        <taxon>Pseudomonadati</taxon>
        <taxon>Bacteroidota</taxon>
        <taxon>Flavobacteriia</taxon>
        <taxon>Flavobacteriales</taxon>
        <taxon>Weeksellaceae</taxon>
        <taxon>Chryseobacterium group</taxon>
        <taxon>Chryseobacterium</taxon>
    </lineage>
</organism>
<proteinExistence type="predicted"/>
<dbReference type="InterPro" id="IPR007138">
    <property type="entry name" value="ABM_dom"/>
</dbReference>
<protein>
    <submittedName>
        <fullName evidence="2">Antibiotic biosynthesis monooxygenase</fullName>
    </submittedName>
</protein>
<dbReference type="InterPro" id="IPR050744">
    <property type="entry name" value="AI-2_Isomerase_LsrG"/>
</dbReference>
<dbReference type="Pfam" id="PF03992">
    <property type="entry name" value="ABM"/>
    <property type="match status" value="1"/>
</dbReference>
<evidence type="ECO:0000313" key="2">
    <source>
        <dbReference type="EMBL" id="KIC61490.1"/>
    </source>
</evidence>
<keyword evidence="2" id="KW-0560">Oxidoreductase</keyword>
<dbReference type="Proteomes" id="UP000031167">
    <property type="component" value="Unassembled WGS sequence"/>
</dbReference>
<name>A0A0B4DAY1_9FLAO</name>
<gene>
    <name evidence="2" type="ORF">RM51_16880</name>
</gene>
<dbReference type="PANTHER" id="PTHR33336">
    <property type="entry name" value="QUINOL MONOOXYGENASE YGIN-RELATED"/>
    <property type="match status" value="1"/>
</dbReference>
<accession>A0A0B4DAY1</accession>
<comment type="caution">
    <text evidence="2">The sequence shown here is derived from an EMBL/GenBank/DDBJ whole genome shotgun (WGS) entry which is preliminary data.</text>
</comment>
<dbReference type="Gene3D" id="3.30.70.100">
    <property type="match status" value="1"/>
</dbReference>
<keyword evidence="2" id="KW-0503">Monooxygenase</keyword>
<dbReference type="InterPro" id="IPR011008">
    <property type="entry name" value="Dimeric_a/b-barrel"/>
</dbReference>
<dbReference type="RefSeq" id="WP_039372349.1">
    <property type="nucleotide sequence ID" value="NZ_JWTA01000018.1"/>
</dbReference>
<dbReference type="GO" id="GO:0004497">
    <property type="term" value="F:monooxygenase activity"/>
    <property type="evidence" value="ECO:0007669"/>
    <property type="project" value="UniProtKB-KW"/>
</dbReference>
<dbReference type="AlphaFoldDB" id="A0A0B4DAY1"/>
<dbReference type="OrthoDB" id="964493at2"/>